<proteinExistence type="inferred from homology"/>
<evidence type="ECO:0000256" key="9">
    <source>
        <dbReference type="SAM" id="Phobius"/>
    </source>
</evidence>
<evidence type="ECO:0000256" key="4">
    <source>
        <dbReference type="ARBA" id="ARBA00022519"/>
    </source>
</evidence>
<feature type="transmembrane region" description="Helical" evidence="9">
    <location>
        <begin position="76"/>
        <end position="94"/>
    </location>
</feature>
<feature type="transmembrane region" description="Helical" evidence="9">
    <location>
        <begin position="196"/>
        <end position="216"/>
    </location>
</feature>
<name>A0ABN0XMW9_9LACT</name>
<keyword evidence="6 9" id="KW-1133">Transmembrane helix</keyword>
<protein>
    <submittedName>
        <fullName evidence="10">YeeE/YedE family protein</fullName>
    </submittedName>
</protein>
<dbReference type="RefSeq" id="WP_343756236.1">
    <property type="nucleotide sequence ID" value="NZ_BAAACW010000128.1"/>
</dbReference>
<dbReference type="EMBL" id="BAAACW010000128">
    <property type="protein sequence ID" value="GAA0368043.1"/>
    <property type="molecule type" value="Genomic_DNA"/>
</dbReference>
<evidence type="ECO:0000313" key="11">
    <source>
        <dbReference type="Proteomes" id="UP001501166"/>
    </source>
</evidence>
<reference evidence="10 11" key="1">
    <citation type="journal article" date="2019" name="Int. J. Syst. Evol. Microbiol.">
        <title>The Global Catalogue of Microorganisms (GCM) 10K type strain sequencing project: providing services to taxonomists for standard genome sequencing and annotation.</title>
        <authorList>
            <consortium name="The Broad Institute Genomics Platform"/>
            <consortium name="The Broad Institute Genome Sequencing Center for Infectious Disease"/>
            <person name="Wu L."/>
            <person name="Ma J."/>
        </authorList>
    </citation>
    <scope>NUCLEOTIDE SEQUENCE [LARGE SCALE GENOMIC DNA]</scope>
    <source>
        <strain evidence="10 11">JCM 12662</strain>
    </source>
</reference>
<comment type="subcellular location">
    <subcellularLocation>
        <location evidence="1">Cell inner membrane</location>
        <topology evidence="1">Multi-pass membrane protein</topology>
    </subcellularLocation>
</comment>
<feature type="transmembrane region" description="Helical" evidence="9">
    <location>
        <begin position="361"/>
        <end position="386"/>
    </location>
</feature>
<evidence type="ECO:0000256" key="1">
    <source>
        <dbReference type="ARBA" id="ARBA00004429"/>
    </source>
</evidence>
<keyword evidence="2" id="KW-0813">Transport</keyword>
<comment type="similarity">
    <text evidence="8">Belongs to the TsuA/YedE (TC 9.B.102) family.</text>
</comment>
<dbReference type="PANTHER" id="PTHR30574:SF1">
    <property type="entry name" value="SULPHUR TRANSPORT DOMAIN-CONTAINING PROTEIN"/>
    <property type="match status" value="1"/>
</dbReference>
<organism evidence="10 11">
    <name type="scientific">Alkalibacterium iburiense</name>
    <dbReference type="NCBI Taxonomy" id="290589"/>
    <lineage>
        <taxon>Bacteria</taxon>
        <taxon>Bacillati</taxon>
        <taxon>Bacillota</taxon>
        <taxon>Bacilli</taxon>
        <taxon>Lactobacillales</taxon>
        <taxon>Carnobacteriaceae</taxon>
        <taxon>Alkalibacterium</taxon>
    </lineage>
</organism>
<dbReference type="InterPro" id="IPR007272">
    <property type="entry name" value="Sulf_transp_TsuA/YedE"/>
</dbReference>
<feature type="transmembrane region" description="Helical" evidence="9">
    <location>
        <begin position="114"/>
        <end position="136"/>
    </location>
</feature>
<evidence type="ECO:0000313" key="10">
    <source>
        <dbReference type="EMBL" id="GAA0368043.1"/>
    </source>
</evidence>
<feature type="transmembrane region" description="Helical" evidence="9">
    <location>
        <begin position="392"/>
        <end position="411"/>
    </location>
</feature>
<sequence>MAKKTRTNKIKWLIGLSFTALFFYYSINLMRQEFKLGLFLLIGWALGYAISRSEIGLSSGFAEFFTKGSSPRLNGLLVLFGLGALSAAIVHYIYHLNGAVPNFRAASDQSTIPGTSAVVPVNLGLIVGSFIFGVGLTLNSGCGLGTLQNIGQGNLRYIWTLFFLIIGTIPGQWVSYHLDQSVIHDYGFRLYLPDALGYRGTFLFIFFILIFIVFLTKKYKQIRKRKGTYQSTESNILTDSYDETASKSLRKKFFFSVYKKYWPRIVTHLLITLCLLFALTLTGETLEVTEAFKKPAVAFFQTLGVSFNNPAFNSTIETVEEGLLNNYLIRQNIGIVVGAATFGITSLKFKFSFSEGMKERLLRIVSGLLMGFGTVLASGCMMGALYSGIVNLSLSGWVVFAFMSLGGYLTVRVMNGKVGTIPEIEN</sequence>
<feature type="transmembrane region" description="Helical" evidence="9">
    <location>
        <begin position="157"/>
        <end position="176"/>
    </location>
</feature>
<evidence type="ECO:0000256" key="6">
    <source>
        <dbReference type="ARBA" id="ARBA00022989"/>
    </source>
</evidence>
<feature type="transmembrane region" description="Helical" evidence="9">
    <location>
        <begin position="261"/>
        <end position="281"/>
    </location>
</feature>
<evidence type="ECO:0000256" key="8">
    <source>
        <dbReference type="ARBA" id="ARBA00035655"/>
    </source>
</evidence>
<evidence type="ECO:0000256" key="7">
    <source>
        <dbReference type="ARBA" id="ARBA00023136"/>
    </source>
</evidence>
<gene>
    <name evidence="10" type="ORF">GCM10008932_19870</name>
</gene>
<feature type="transmembrane region" description="Helical" evidence="9">
    <location>
        <begin position="36"/>
        <end position="55"/>
    </location>
</feature>
<evidence type="ECO:0000256" key="3">
    <source>
        <dbReference type="ARBA" id="ARBA00022475"/>
    </source>
</evidence>
<comment type="caution">
    <text evidence="10">The sequence shown here is derived from an EMBL/GenBank/DDBJ whole genome shotgun (WGS) entry which is preliminary data.</text>
</comment>
<keyword evidence="3" id="KW-1003">Cell membrane</keyword>
<keyword evidence="7 9" id="KW-0472">Membrane</keyword>
<feature type="transmembrane region" description="Helical" evidence="9">
    <location>
        <begin position="328"/>
        <end position="349"/>
    </location>
</feature>
<keyword evidence="11" id="KW-1185">Reference proteome</keyword>
<dbReference type="Proteomes" id="UP001501166">
    <property type="component" value="Unassembled WGS sequence"/>
</dbReference>
<feature type="transmembrane region" description="Helical" evidence="9">
    <location>
        <begin position="12"/>
        <end position="30"/>
    </location>
</feature>
<accession>A0ABN0XMW9</accession>
<keyword evidence="4" id="KW-0997">Cell inner membrane</keyword>
<dbReference type="Pfam" id="PF04143">
    <property type="entry name" value="Sulf_transp"/>
    <property type="match status" value="1"/>
</dbReference>
<evidence type="ECO:0000256" key="5">
    <source>
        <dbReference type="ARBA" id="ARBA00022692"/>
    </source>
</evidence>
<keyword evidence="5 9" id="KW-0812">Transmembrane</keyword>
<dbReference type="PANTHER" id="PTHR30574">
    <property type="entry name" value="INNER MEMBRANE PROTEIN YEDE"/>
    <property type="match status" value="1"/>
</dbReference>
<evidence type="ECO:0000256" key="2">
    <source>
        <dbReference type="ARBA" id="ARBA00022448"/>
    </source>
</evidence>